<reference evidence="7" key="1">
    <citation type="submission" date="2024-07" db="EMBL/GenBank/DDBJ databases">
        <authorList>
            <person name="Kim Y.J."/>
            <person name="Jeong J.Y."/>
        </authorList>
    </citation>
    <scope>NUCLEOTIDE SEQUENCE</scope>
    <source>
        <strain evidence="7">GIHE-MW2</strain>
    </source>
</reference>
<dbReference type="PANTHER" id="PTHR43723">
    <property type="entry name" value="COBALT TRANSPORT PROTEIN CBIQ"/>
    <property type="match status" value="1"/>
</dbReference>
<keyword evidence="4 6" id="KW-1133">Transmembrane helix</keyword>
<evidence type="ECO:0000256" key="4">
    <source>
        <dbReference type="ARBA" id="ARBA00022989"/>
    </source>
</evidence>
<evidence type="ECO:0000313" key="7">
    <source>
        <dbReference type="EMBL" id="XCM35488.1"/>
    </source>
</evidence>
<evidence type="ECO:0000256" key="2">
    <source>
        <dbReference type="ARBA" id="ARBA00022475"/>
    </source>
</evidence>
<dbReference type="GO" id="GO:0006824">
    <property type="term" value="P:cobalt ion transport"/>
    <property type="evidence" value="ECO:0007669"/>
    <property type="project" value="InterPro"/>
</dbReference>
<name>A0AAU8JBG9_9CYAN</name>
<evidence type="ECO:0000256" key="5">
    <source>
        <dbReference type="ARBA" id="ARBA00023136"/>
    </source>
</evidence>
<feature type="transmembrane region" description="Helical" evidence="6">
    <location>
        <begin position="122"/>
        <end position="140"/>
    </location>
</feature>
<dbReference type="NCBIfam" id="TIGR02454">
    <property type="entry name" value="ECF_T_CbiQ"/>
    <property type="match status" value="1"/>
</dbReference>
<organism evidence="7">
    <name type="scientific">Planktothricoides raciborskii GIHE-MW2</name>
    <dbReference type="NCBI Taxonomy" id="2792601"/>
    <lineage>
        <taxon>Bacteria</taxon>
        <taxon>Bacillati</taxon>
        <taxon>Cyanobacteriota</taxon>
        <taxon>Cyanophyceae</taxon>
        <taxon>Oscillatoriophycideae</taxon>
        <taxon>Oscillatoriales</taxon>
        <taxon>Oscillatoriaceae</taxon>
        <taxon>Planktothricoides</taxon>
    </lineage>
</organism>
<proteinExistence type="predicted"/>
<evidence type="ECO:0000256" key="6">
    <source>
        <dbReference type="SAM" id="Phobius"/>
    </source>
</evidence>
<feature type="transmembrane region" description="Helical" evidence="6">
    <location>
        <begin position="66"/>
        <end position="88"/>
    </location>
</feature>
<feature type="transmembrane region" description="Helical" evidence="6">
    <location>
        <begin position="23"/>
        <end position="54"/>
    </location>
</feature>
<dbReference type="InterPro" id="IPR012809">
    <property type="entry name" value="ECF_CbiQ"/>
</dbReference>
<keyword evidence="5 6" id="KW-0472">Membrane</keyword>
<keyword evidence="2" id="KW-1003">Cell membrane</keyword>
<gene>
    <name evidence="7" type="primary">cbiQ</name>
    <name evidence="7" type="ORF">ABWT76_004176</name>
</gene>
<accession>A0AAU8JBG9</accession>
<dbReference type="InterPro" id="IPR003339">
    <property type="entry name" value="ABC/ECF_trnsptr_transmembrane"/>
</dbReference>
<dbReference type="AlphaFoldDB" id="A0AAU8JBG9"/>
<feature type="transmembrane region" description="Helical" evidence="6">
    <location>
        <begin position="244"/>
        <end position="264"/>
    </location>
</feature>
<dbReference type="CDD" id="cd16914">
    <property type="entry name" value="EcfT"/>
    <property type="match status" value="1"/>
</dbReference>
<dbReference type="EMBL" id="CP159837">
    <property type="protein sequence ID" value="XCM35488.1"/>
    <property type="molecule type" value="Genomic_DNA"/>
</dbReference>
<dbReference type="Pfam" id="PF02361">
    <property type="entry name" value="CbiQ"/>
    <property type="match status" value="1"/>
</dbReference>
<sequence length="267" mass="30453">MHHQIDSLVYQNRLRSLPPEHKLIFAIALFCLSYVAPIGVQILVTVWLGIWIVGYARIPIKIYGELLLIPLSFWLVSVPALVISGVGLEDISLVQADIWQGIKIGSFYLYFSQQGIDQARELFPRAIALTSCLYFVLLTIPFADILRILKSCACPTIIIELLALMYRFIFVLTATANEILTAQSARMGYGNWRLGMRSLALIASQLLRRTLENYRQISMGLESRGFRGELRFWHGRRYQANWRYIMEALAGYLLLLVGTGWHYAHGI</sequence>
<protein>
    <submittedName>
        <fullName evidence="7">Cobalt ECF transporter T component CbiQ</fullName>
    </submittedName>
</protein>
<keyword evidence="3 6" id="KW-0812">Transmembrane</keyword>
<comment type="subcellular location">
    <subcellularLocation>
        <location evidence="1">Cell membrane</location>
        <topology evidence="1">Multi-pass membrane protein</topology>
    </subcellularLocation>
</comment>
<dbReference type="PANTHER" id="PTHR43723:SF1">
    <property type="entry name" value="COBALT TRANSPORT PROTEIN CBIQ"/>
    <property type="match status" value="1"/>
</dbReference>
<dbReference type="RefSeq" id="WP_190878571.1">
    <property type="nucleotide sequence ID" value="NZ_CP159837.1"/>
</dbReference>
<evidence type="ECO:0000256" key="1">
    <source>
        <dbReference type="ARBA" id="ARBA00004651"/>
    </source>
</evidence>
<dbReference type="GO" id="GO:0043190">
    <property type="term" value="C:ATP-binding cassette (ABC) transporter complex"/>
    <property type="evidence" value="ECO:0007669"/>
    <property type="project" value="InterPro"/>
</dbReference>
<evidence type="ECO:0000256" key="3">
    <source>
        <dbReference type="ARBA" id="ARBA00022692"/>
    </source>
</evidence>
<dbReference type="InterPro" id="IPR052770">
    <property type="entry name" value="Cobalt_transport_CbiQ"/>
</dbReference>